<comment type="caution">
    <text evidence="1">The sequence shown here is derived from an EMBL/GenBank/DDBJ whole genome shotgun (WGS) entry which is preliminary data.</text>
</comment>
<evidence type="ECO:0000313" key="1">
    <source>
        <dbReference type="EMBL" id="MDQ0371570.1"/>
    </source>
</evidence>
<evidence type="ECO:0008006" key="3">
    <source>
        <dbReference type="Google" id="ProtNLM"/>
    </source>
</evidence>
<dbReference type="AlphaFoldDB" id="A0AAE3W944"/>
<proteinExistence type="predicted"/>
<dbReference type="Pfam" id="PF02945">
    <property type="entry name" value="Endonuclease_7"/>
    <property type="match status" value="1"/>
</dbReference>
<evidence type="ECO:0000313" key="2">
    <source>
        <dbReference type="Proteomes" id="UP001240236"/>
    </source>
</evidence>
<dbReference type="InterPro" id="IPR044925">
    <property type="entry name" value="His-Me_finger_sf"/>
</dbReference>
<organism evidence="1 2">
    <name type="scientific">Catenuloplanes indicus</name>
    <dbReference type="NCBI Taxonomy" id="137267"/>
    <lineage>
        <taxon>Bacteria</taxon>
        <taxon>Bacillati</taxon>
        <taxon>Actinomycetota</taxon>
        <taxon>Actinomycetes</taxon>
        <taxon>Micromonosporales</taxon>
        <taxon>Micromonosporaceae</taxon>
        <taxon>Catenuloplanes</taxon>
    </lineage>
</organism>
<dbReference type="EMBL" id="JAUSUZ010000001">
    <property type="protein sequence ID" value="MDQ0371570.1"/>
    <property type="molecule type" value="Genomic_DNA"/>
</dbReference>
<dbReference type="RefSeq" id="WP_307248478.1">
    <property type="nucleotide sequence ID" value="NZ_JAUSUZ010000001.1"/>
</dbReference>
<keyword evidence="2" id="KW-1185">Reference proteome</keyword>
<dbReference type="SUPFAM" id="SSF54060">
    <property type="entry name" value="His-Me finger endonucleases"/>
    <property type="match status" value="1"/>
</dbReference>
<protein>
    <recommendedName>
        <fullName evidence="3">Recombination endonuclease VII</fullName>
    </recommendedName>
</protein>
<dbReference type="InterPro" id="IPR004211">
    <property type="entry name" value="Endonuclease_7"/>
</dbReference>
<dbReference type="Gene3D" id="3.40.1800.10">
    <property type="entry name" value="His-Me finger endonucleases"/>
    <property type="match status" value="1"/>
</dbReference>
<reference evidence="1 2" key="1">
    <citation type="submission" date="2023-07" db="EMBL/GenBank/DDBJ databases">
        <title>Sequencing the genomes of 1000 actinobacteria strains.</title>
        <authorList>
            <person name="Klenk H.-P."/>
        </authorList>
    </citation>
    <scope>NUCLEOTIDE SEQUENCE [LARGE SCALE GENOMIC DNA]</scope>
    <source>
        <strain evidence="1 2">DSM 44709</strain>
    </source>
</reference>
<dbReference type="Proteomes" id="UP001240236">
    <property type="component" value="Unassembled WGS sequence"/>
</dbReference>
<name>A0AAE3W944_9ACTN</name>
<gene>
    <name evidence="1" type="ORF">J2S42_008239</name>
</gene>
<accession>A0AAE3W944</accession>
<sequence length="206" mass="23558">MLFPTAFIPPHVEPRWWERDATSPEPTRNVTAAEHGQCPTHVKYALTCRQFDRLMARADNHCEACGSAPENSRFGRLAIDHVTKLGWWAVRGLLCTACNAALHVGALGLPRFREYVSNAFYLTLLAEAKVTDHVAEPPLGAVVLDAGGRPWRREQPARWPWTSEHRWMPRHRRYPQAPETWEWLTSRNGPHHLRVDRIESHLIPAA</sequence>
<dbReference type="InterPro" id="IPR038563">
    <property type="entry name" value="Endonuclease_7_sf"/>
</dbReference>